<evidence type="ECO:0000259" key="8">
    <source>
        <dbReference type="Pfam" id="PF01207"/>
    </source>
</evidence>
<dbReference type="GO" id="GO:0050660">
    <property type="term" value="F:flavin adenine dinucleotide binding"/>
    <property type="evidence" value="ECO:0007669"/>
    <property type="project" value="InterPro"/>
</dbReference>
<evidence type="ECO:0000313" key="9">
    <source>
        <dbReference type="EMBL" id="SFE49945.1"/>
    </source>
</evidence>
<evidence type="ECO:0000256" key="6">
    <source>
        <dbReference type="PIRSR" id="PIRSR006621-1"/>
    </source>
</evidence>
<dbReference type="GO" id="GO:0003723">
    <property type="term" value="F:RNA binding"/>
    <property type="evidence" value="ECO:0007669"/>
    <property type="project" value="TreeGrafter"/>
</dbReference>
<evidence type="ECO:0000256" key="5">
    <source>
        <dbReference type="PIRNR" id="PIRNR006621"/>
    </source>
</evidence>
<evidence type="ECO:0000256" key="4">
    <source>
        <dbReference type="ARBA" id="ARBA00023002"/>
    </source>
</evidence>
<dbReference type="SUPFAM" id="SSF51395">
    <property type="entry name" value="FMN-linked oxidoreductases"/>
    <property type="match status" value="1"/>
</dbReference>
<dbReference type="Gene3D" id="3.20.20.70">
    <property type="entry name" value="Aldolase class I"/>
    <property type="match status" value="1"/>
</dbReference>
<feature type="active site" description="Proton donor" evidence="6">
    <location>
        <position position="113"/>
    </location>
</feature>
<evidence type="ECO:0000313" key="10">
    <source>
        <dbReference type="Proteomes" id="UP000198964"/>
    </source>
</evidence>
<dbReference type="InterPro" id="IPR013785">
    <property type="entry name" value="Aldolase_TIM"/>
</dbReference>
<accession>A0A1I2B186</accession>
<keyword evidence="4 5" id="KW-0560">Oxidoreductase</keyword>
<dbReference type="PIRSF" id="PIRSF006621">
    <property type="entry name" value="Dus"/>
    <property type="match status" value="1"/>
</dbReference>
<dbReference type="STRING" id="655355.SAMN05216283_101285"/>
<dbReference type="Proteomes" id="UP000198964">
    <property type="component" value="Unassembled WGS sequence"/>
</dbReference>
<keyword evidence="3 5" id="KW-0819">tRNA processing</keyword>
<dbReference type="EC" id="1.3.1.-" evidence="5"/>
<sequence length="329" mass="37513">MGLATFVCKIVINVFMSGKEIIDLAPLQGFTDFVFRRCHHQVFGSIDTYYIPYISVGKGKKIRNSQYRDVLPENNQGIPVVPQVLCANVDELRLLADELKQLNYSSVNLNLGCPYPMATKRGRGTGLLENDEMLRAVLDCLFSDYDFQVSVKFRSGLVDDQTIFKEIDTLAAYPFSQLIFHPRTARQMYKGQANRDLFVRLASELNRPLVYNGDLANAGDLDAIQQAVAGQHHWMIGRGVLINPLLVNQLKGEEFSDAQELNLKAQFHQLLLDNYREVLQDDGHVLLKMKQFWSYFSQSFENPAKVFKPIKKATKLARYMEIYPSILSM</sequence>
<dbReference type="InterPro" id="IPR001269">
    <property type="entry name" value="DUS_fam"/>
</dbReference>
<dbReference type="AlphaFoldDB" id="A0A1I2B186"/>
<keyword evidence="7" id="KW-0547">Nucleotide-binding</keyword>
<organism evidence="9 10">
    <name type="scientific">Sunxiuqinia elliptica</name>
    <dbReference type="NCBI Taxonomy" id="655355"/>
    <lineage>
        <taxon>Bacteria</taxon>
        <taxon>Pseudomonadati</taxon>
        <taxon>Bacteroidota</taxon>
        <taxon>Bacteroidia</taxon>
        <taxon>Marinilabiliales</taxon>
        <taxon>Prolixibacteraceae</taxon>
        <taxon>Sunxiuqinia</taxon>
    </lineage>
</organism>
<dbReference type="GO" id="GO:0017150">
    <property type="term" value="F:tRNA dihydrouridine synthase activity"/>
    <property type="evidence" value="ECO:0007669"/>
    <property type="project" value="InterPro"/>
</dbReference>
<feature type="binding site" evidence="7">
    <location>
        <position position="152"/>
    </location>
    <ligand>
        <name>FMN</name>
        <dbReference type="ChEBI" id="CHEBI:58210"/>
    </ligand>
</feature>
<feature type="binding site" evidence="7">
    <location>
        <begin position="237"/>
        <end position="238"/>
    </location>
    <ligand>
        <name>FMN</name>
        <dbReference type="ChEBI" id="CHEBI:58210"/>
    </ligand>
</feature>
<dbReference type="Pfam" id="PF01207">
    <property type="entry name" value="Dus"/>
    <property type="match status" value="1"/>
</dbReference>
<reference evidence="9 10" key="1">
    <citation type="submission" date="2016-10" db="EMBL/GenBank/DDBJ databases">
        <authorList>
            <person name="de Groot N.N."/>
        </authorList>
    </citation>
    <scope>NUCLEOTIDE SEQUENCE [LARGE SCALE GENOMIC DNA]</scope>
    <source>
        <strain evidence="9 10">CGMCC 1.9156</strain>
    </source>
</reference>
<proteinExistence type="inferred from homology"/>
<feature type="binding site" evidence="7">
    <location>
        <position position="181"/>
    </location>
    <ligand>
        <name>FMN</name>
        <dbReference type="ChEBI" id="CHEBI:58210"/>
    </ligand>
</feature>
<keyword evidence="10" id="KW-1185">Reference proteome</keyword>
<dbReference type="InterPro" id="IPR035587">
    <property type="entry name" value="DUS-like_FMN-bd"/>
</dbReference>
<dbReference type="CDD" id="cd02801">
    <property type="entry name" value="DUS_like_FMN"/>
    <property type="match status" value="1"/>
</dbReference>
<keyword evidence="1 5" id="KW-0285">Flavoprotein</keyword>
<comment type="similarity">
    <text evidence="5">Belongs to the dus family.</text>
</comment>
<comment type="function">
    <text evidence="5">Catalyzes the synthesis of 5,6-dihydrouridine (D), a modified base found in the D-loop of most tRNAs, via the reduction of the C5-C6 double bond in target uridines.</text>
</comment>
<feature type="binding site" evidence="7">
    <location>
        <position position="83"/>
    </location>
    <ligand>
        <name>FMN</name>
        <dbReference type="ChEBI" id="CHEBI:58210"/>
    </ligand>
</feature>
<protein>
    <recommendedName>
        <fullName evidence="5">tRNA-dihydrouridine synthase</fullName>
        <ecNumber evidence="5">1.3.1.-</ecNumber>
    </recommendedName>
</protein>
<evidence type="ECO:0000256" key="2">
    <source>
        <dbReference type="ARBA" id="ARBA00022643"/>
    </source>
</evidence>
<dbReference type="PANTHER" id="PTHR45846:SF1">
    <property type="entry name" value="TRNA-DIHYDROURIDINE(47) SYNTHASE [NAD(P)(+)]-LIKE"/>
    <property type="match status" value="1"/>
</dbReference>
<name>A0A1I2B186_9BACT</name>
<comment type="cofactor">
    <cofactor evidence="5 7">
        <name>FMN</name>
        <dbReference type="ChEBI" id="CHEBI:58210"/>
    </cofactor>
</comment>
<evidence type="ECO:0000256" key="7">
    <source>
        <dbReference type="PIRSR" id="PIRSR006621-2"/>
    </source>
</evidence>
<dbReference type="EMBL" id="FONW01000001">
    <property type="protein sequence ID" value="SFE49945.1"/>
    <property type="molecule type" value="Genomic_DNA"/>
</dbReference>
<keyword evidence="2 5" id="KW-0288">FMN</keyword>
<feature type="domain" description="DUS-like FMN-binding" evidence="8">
    <location>
        <begin position="24"/>
        <end position="308"/>
    </location>
</feature>
<evidence type="ECO:0000256" key="3">
    <source>
        <dbReference type="ARBA" id="ARBA00022694"/>
    </source>
</evidence>
<gene>
    <name evidence="9" type="ORF">SAMN05216283_101285</name>
</gene>
<evidence type="ECO:0000256" key="1">
    <source>
        <dbReference type="ARBA" id="ARBA00022630"/>
    </source>
</evidence>
<dbReference type="PANTHER" id="PTHR45846">
    <property type="entry name" value="TRNA-DIHYDROURIDINE(47) SYNTHASE [NAD(P)(+)]-LIKE"/>
    <property type="match status" value="1"/>
</dbReference>